<dbReference type="InterPro" id="IPR000228">
    <property type="entry name" value="RNA3'_term_phos_cyc"/>
</dbReference>
<dbReference type="InterPro" id="IPR013791">
    <property type="entry name" value="RNA3'-term_phos_cycl_insert"/>
</dbReference>
<dbReference type="GO" id="GO:0004521">
    <property type="term" value="F:RNA endonuclease activity"/>
    <property type="evidence" value="ECO:0007669"/>
    <property type="project" value="TreeGrafter"/>
</dbReference>
<dbReference type="InterPro" id="IPR036553">
    <property type="entry name" value="RPTC_insert"/>
</dbReference>
<feature type="transmembrane region" description="Helical" evidence="5">
    <location>
        <begin position="286"/>
        <end position="304"/>
    </location>
</feature>
<comment type="subcellular location">
    <subcellularLocation>
        <location evidence="1">Nucleus</location>
        <location evidence="1">Nucleolus</location>
    </subcellularLocation>
</comment>
<keyword evidence="4" id="KW-0539">Nucleus</keyword>
<dbReference type="InterPro" id="IPR020719">
    <property type="entry name" value="RNA3'_term_phos_cycl-like_CS"/>
</dbReference>
<dbReference type="InterPro" id="IPR037136">
    <property type="entry name" value="RNA3'_phos_cyclase_dom_sf"/>
</dbReference>
<dbReference type="EMBL" id="UYSU01043208">
    <property type="protein sequence ID" value="VDM04233.1"/>
    <property type="molecule type" value="Genomic_DNA"/>
</dbReference>
<evidence type="ECO:0000256" key="5">
    <source>
        <dbReference type="SAM" id="Phobius"/>
    </source>
</evidence>
<evidence type="ECO:0000256" key="2">
    <source>
        <dbReference type="ARBA" id="ARBA00007089"/>
    </source>
</evidence>
<dbReference type="Gene3D" id="3.65.10.20">
    <property type="entry name" value="RNA 3'-terminal phosphate cyclase domain"/>
    <property type="match status" value="2"/>
</dbReference>
<gene>
    <name evidence="8" type="ORF">SSLN_LOCUS17847</name>
</gene>
<evidence type="ECO:0000259" key="6">
    <source>
        <dbReference type="Pfam" id="PF01137"/>
    </source>
</evidence>
<name>A0A183TMZ9_SCHSO</name>
<evidence type="ECO:0000259" key="7">
    <source>
        <dbReference type="Pfam" id="PF05189"/>
    </source>
</evidence>
<keyword evidence="5" id="KW-0472">Membrane</keyword>
<evidence type="ECO:0000313" key="8">
    <source>
        <dbReference type="EMBL" id="VDM04233.1"/>
    </source>
</evidence>
<dbReference type="PROSITE" id="PS01287">
    <property type="entry name" value="RTC"/>
    <property type="match status" value="1"/>
</dbReference>
<keyword evidence="5" id="KW-1133">Transmembrane helix</keyword>
<feature type="transmembrane region" description="Helical" evidence="5">
    <location>
        <begin position="316"/>
        <end position="334"/>
    </location>
</feature>
<dbReference type="GO" id="GO:0000479">
    <property type="term" value="P:endonucleolytic cleavage of tricistronic rRNA transcript (SSU-rRNA, 5.8S rRNA, LSU-rRNA)"/>
    <property type="evidence" value="ECO:0007669"/>
    <property type="project" value="TreeGrafter"/>
</dbReference>
<dbReference type="PANTHER" id="PTHR11096">
    <property type="entry name" value="RNA 3' TERMINAL PHOSPHATE CYCLASE"/>
    <property type="match status" value="1"/>
</dbReference>
<dbReference type="OrthoDB" id="1911237at2759"/>
<evidence type="ECO:0000256" key="3">
    <source>
        <dbReference type="ARBA" id="ARBA00022517"/>
    </source>
</evidence>
<dbReference type="PANTHER" id="PTHR11096:SF1">
    <property type="entry name" value="RNA 3'-TERMINAL PHOSPHATE CYCLASE-LIKE PROTEIN"/>
    <property type="match status" value="1"/>
</dbReference>
<dbReference type="WBParaSite" id="SSLN_0001852201-mRNA-1">
    <property type="protein sequence ID" value="SSLN_0001852201-mRNA-1"/>
    <property type="gene ID" value="SSLN_0001852201"/>
</dbReference>
<comment type="similarity">
    <text evidence="2">Belongs to the RNA 3'-terminal cyclase family. Type 2 subfamily.</text>
</comment>
<dbReference type="Proteomes" id="UP000275846">
    <property type="component" value="Unassembled WGS sequence"/>
</dbReference>
<sequence length="473" mass="51623">MHIFDDGPTCFRLKIVMSILSNRPIRICNIRNRSKCPGVTDYEVNFLQLINLLSNGAVININDTGCVVNFSPGSLIGGEHIFDCSNERGLGYFLEPLLILSPFTKTYLSLKLTGVTNNSIDPSVDIISQTWLPLLKKFLPPASSSSLKLEIKKRGIAPKGGGLVVLSSKPAQQISPIQLVSSGKVYRVRGVAWTCRVSPAIASQLMHGAKGLLNSFLSDVYINLDQRKREVAGECSGFGIVLWAETKEGIFYSAEATSDPEGSKQSQPVIPTELGNKAASHLLNQVFLEIIVALVLILLSFVIINCPLRCAKNSSCFLPPFVLVFILYLVHLLAPTEYVRSSKVKSMASFFDMLWKLMIYLGGCVDQSAQAAALTMMALEGGHNASQLLISAPTPYTVSSLRLIRQCLGVSPIVLPFLAFIPVPFCRREKVTFDLAYKEMEESAQENGSEMTPPPLIATCFGSGLKNVNLSIL</sequence>
<dbReference type="InterPro" id="IPR016443">
    <property type="entry name" value="RNA3'_term_phos_cyc_type_2"/>
</dbReference>
<keyword evidence="9" id="KW-1185">Reference proteome</keyword>
<dbReference type="SUPFAM" id="SSF55205">
    <property type="entry name" value="EPT/RTPC-like"/>
    <property type="match status" value="1"/>
</dbReference>
<feature type="domain" description="RNA 3'-terminal phosphate cyclase insert" evidence="7">
    <location>
        <begin position="181"/>
        <end position="285"/>
    </location>
</feature>
<protein>
    <submittedName>
        <fullName evidence="10">RTC domain-containing protein</fullName>
    </submittedName>
</protein>
<reference evidence="10" key="1">
    <citation type="submission" date="2016-06" db="UniProtKB">
        <authorList>
            <consortium name="WormBaseParasite"/>
        </authorList>
    </citation>
    <scope>IDENTIFICATION</scope>
</reference>
<dbReference type="GO" id="GO:0005730">
    <property type="term" value="C:nucleolus"/>
    <property type="evidence" value="ECO:0007669"/>
    <property type="project" value="UniProtKB-SubCell"/>
</dbReference>
<evidence type="ECO:0000256" key="4">
    <source>
        <dbReference type="ARBA" id="ARBA00023242"/>
    </source>
</evidence>
<reference evidence="8 9" key="2">
    <citation type="submission" date="2018-11" db="EMBL/GenBank/DDBJ databases">
        <authorList>
            <consortium name="Pathogen Informatics"/>
        </authorList>
    </citation>
    <scope>NUCLEOTIDE SEQUENCE [LARGE SCALE GENOMIC DNA]</scope>
    <source>
        <strain evidence="8 9">NST_G2</strain>
    </source>
</reference>
<dbReference type="AlphaFoldDB" id="A0A183TMZ9"/>
<proteinExistence type="inferred from homology"/>
<dbReference type="Pfam" id="PF01137">
    <property type="entry name" value="RTC"/>
    <property type="match status" value="1"/>
</dbReference>
<keyword evidence="3" id="KW-0690">Ribosome biogenesis</keyword>
<dbReference type="STRING" id="70667.A0A183TMZ9"/>
<dbReference type="NCBIfam" id="TIGR03400">
    <property type="entry name" value="18S_RNA_Rcl1p"/>
    <property type="match status" value="1"/>
</dbReference>
<organism evidence="10">
    <name type="scientific">Schistocephalus solidus</name>
    <name type="common">Tapeworm</name>
    <dbReference type="NCBI Taxonomy" id="70667"/>
    <lineage>
        <taxon>Eukaryota</taxon>
        <taxon>Metazoa</taxon>
        <taxon>Spiralia</taxon>
        <taxon>Lophotrochozoa</taxon>
        <taxon>Platyhelminthes</taxon>
        <taxon>Cestoda</taxon>
        <taxon>Eucestoda</taxon>
        <taxon>Diphyllobothriidea</taxon>
        <taxon>Diphyllobothriidae</taxon>
        <taxon>Schistocephalus</taxon>
    </lineage>
</organism>
<dbReference type="InterPro" id="IPR013792">
    <property type="entry name" value="RNA3'P_cycl/enolpyr_Trfase_a/b"/>
</dbReference>
<dbReference type="Gene3D" id="3.30.360.20">
    <property type="entry name" value="RNA 3'-terminal phosphate cyclase, insert domain"/>
    <property type="match status" value="1"/>
</dbReference>
<evidence type="ECO:0000313" key="10">
    <source>
        <dbReference type="WBParaSite" id="SSLN_0001852201-mRNA-1"/>
    </source>
</evidence>
<evidence type="ECO:0000313" key="9">
    <source>
        <dbReference type="Proteomes" id="UP000275846"/>
    </source>
</evidence>
<accession>A0A183TMZ9</accession>
<keyword evidence="5" id="KW-0812">Transmembrane</keyword>
<dbReference type="InterPro" id="IPR023797">
    <property type="entry name" value="RNA3'_phos_cyclase_dom"/>
</dbReference>
<feature type="domain" description="RNA 3'-terminal phosphate cyclase" evidence="6">
    <location>
        <begin position="6"/>
        <end position="411"/>
    </location>
</feature>
<dbReference type="Pfam" id="PF05189">
    <property type="entry name" value="RTC_insert"/>
    <property type="match status" value="1"/>
</dbReference>
<evidence type="ECO:0000256" key="1">
    <source>
        <dbReference type="ARBA" id="ARBA00004604"/>
    </source>
</evidence>